<protein>
    <submittedName>
        <fullName evidence="1">XapX domain-containing protein</fullName>
    </submittedName>
</protein>
<name>A0A6N7KWY2_9ACTN</name>
<dbReference type="Pfam" id="PF07235">
    <property type="entry name" value="DUF1427"/>
    <property type="match status" value="1"/>
</dbReference>
<keyword evidence="2" id="KW-1185">Reference proteome</keyword>
<dbReference type="Proteomes" id="UP000450000">
    <property type="component" value="Unassembled WGS sequence"/>
</dbReference>
<dbReference type="AlphaFoldDB" id="A0A6N7KWY2"/>
<dbReference type="NCBIfam" id="TIGR03510">
    <property type="entry name" value="XapX"/>
    <property type="match status" value="1"/>
</dbReference>
<proteinExistence type="predicted"/>
<comment type="caution">
    <text evidence="1">The sequence shown here is derived from an EMBL/GenBank/DDBJ whole genome shotgun (WGS) entry which is preliminary data.</text>
</comment>
<sequence length="63" mass="6666">MRRYSASLLVGLLAGGLYHLLGTPSPAPPWPALAGLAGIVLGERATRTLLSRSRRRDGDDSAH</sequence>
<gene>
    <name evidence="1" type="ORF">F7Q99_27890</name>
</gene>
<dbReference type="EMBL" id="WBOF01000002">
    <property type="protein sequence ID" value="MQS15971.1"/>
    <property type="molecule type" value="Genomic_DNA"/>
</dbReference>
<evidence type="ECO:0000313" key="1">
    <source>
        <dbReference type="EMBL" id="MQS15971.1"/>
    </source>
</evidence>
<reference evidence="1 2" key="1">
    <citation type="submission" date="2019-09" db="EMBL/GenBank/DDBJ databases">
        <title>Genome Sequences of Streptomyces kaniharaensis ATCC 21070.</title>
        <authorList>
            <person name="Zhu W."/>
            <person name="De Crecy-Lagard V."/>
            <person name="Richards N.G."/>
        </authorList>
    </citation>
    <scope>NUCLEOTIDE SEQUENCE [LARGE SCALE GENOMIC DNA]</scope>
    <source>
        <strain evidence="1 2">SF-557</strain>
    </source>
</reference>
<dbReference type="InterPro" id="IPR020017">
    <property type="entry name" value="XapX_domain"/>
</dbReference>
<accession>A0A6N7KWY2</accession>
<evidence type="ECO:0000313" key="2">
    <source>
        <dbReference type="Proteomes" id="UP000450000"/>
    </source>
</evidence>
<organism evidence="1 2">
    <name type="scientific">Streptomyces kaniharaensis</name>
    <dbReference type="NCBI Taxonomy" id="212423"/>
    <lineage>
        <taxon>Bacteria</taxon>
        <taxon>Bacillati</taxon>
        <taxon>Actinomycetota</taxon>
        <taxon>Actinomycetes</taxon>
        <taxon>Kitasatosporales</taxon>
        <taxon>Streptomycetaceae</taxon>
        <taxon>Streptomyces</taxon>
    </lineage>
</organism>
<dbReference type="InterPro" id="IPR009872">
    <property type="entry name" value="DUF1427"/>
</dbReference>